<protein>
    <submittedName>
        <fullName evidence="3">Lytic murein transglycosylase</fullName>
    </submittedName>
</protein>
<comment type="caution">
    <text evidence="3">The sequence shown here is derived from an EMBL/GenBank/DDBJ whole genome shotgun (WGS) entry which is preliminary data.</text>
</comment>
<dbReference type="InterPro" id="IPR043426">
    <property type="entry name" value="MltB-like"/>
</dbReference>
<dbReference type="PANTHER" id="PTHR30163">
    <property type="entry name" value="MEMBRANE-BOUND LYTIC MUREIN TRANSGLYCOSYLASE B"/>
    <property type="match status" value="1"/>
</dbReference>
<dbReference type="Pfam" id="PF13406">
    <property type="entry name" value="SLT_2"/>
    <property type="match status" value="1"/>
</dbReference>
<dbReference type="PANTHER" id="PTHR30163:SF8">
    <property type="entry name" value="LYTIC MUREIN TRANSGLYCOSYLASE"/>
    <property type="match status" value="1"/>
</dbReference>
<dbReference type="InterPro" id="IPR031304">
    <property type="entry name" value="SLT_2"/>
</dbReference>
<reference evidence="3 4" key="1">
    <citation type="submission" date="2024-03" db="EMBL/GenBank/DDBJ databases">
        <title>Community enrichment and isolation of bacterial strains for fucoidan degradation.</title>
        <authorList>
            <person name="Sichert A."/>
        </authorList>
    </citation>
    <scope>NUCLEOTIDE SEQUENCE [LARGE SCALE GENOMIC DNA]</scope>
    <source>
        <strain evidence="3 4">AS62</strain>
    </source>
</reference>
<dbReference type="SUPFAM" id="SSF53955">
    <property type="entry name" value="Lysozyme-like"/>
    <property type="match status" value="1"/>
</dbReference>
<keyword evidence="4" id="KW-1185">Reference proteome</keyword>
<evidence type="ECO:0000259" key="2">
    <source>
        <dbReference type="Pfam" id="PF13406"/>
    </source>
</evidence>
<gene>
    <name evidence="3" type="ORF">WNY59_15005</name>
</gene>
<evidence type="ECO:0000313" key="3">
    <source>
        <dbReference type="EMBL" id="MEM5502899.1"/>
    </source>
</evidence>
<organism evidence="3 4">
    <name type="scientific">Ahrensia kielensis</name>
    <dbReference type="NCBI Taxonomy" id="76980"/>
    <lineage>
        <taxon>Bacteria</taxon>
        <taxon>Pseudomonadati</taxon>
        <taxon>Pseudomonadota</taxon>
        <taxon>Alphaproteobacteria</taxon>
        <taxon>Hyphomicrobiales</taxon>
        <taxon>Ahrensiaceae</taxon>
        <taxon>Ahrensia</taxon>
    </lineage>
</organism>
<feature type="signal peptide" evidence="1">
    <location>
        <begin position="1"/>
        <end position="19"/>
    </location>
</feature>
<proteinExistence type="predicted"/>
<dbReference type="EMBL" id="JBBMQO010000008">
    <property type="protein sequence ID" value="MEM5502899.1"/>
    <property type="molecule type" value="Genomic_DNA"/>
</dbReference>
<feature type="chain" id="PRO_5045767841" evidence="1">
    <location>
        <begin position="20"/>
        <end position="408"/>
    </location>
</feature>
<dbReference type="RefSeq" id="WP_342849104.1">
    <property type="nucleotide sequence ID" value="NZ_JBBMQO010000008.1"/>
</dbReference>
<evidence type="ECO:0000313" key="4">
    <source>
        <dbReference type="Proteomes" id="UP001477870"/>
    </source>
</evidence>
<dbReference type="Gene3D" id="1.10.530.10">
    <property type="match status" value="1"/>
</dbReference>
<dbReference type="InterPro" id="IPR023346">
    <property type="entry name" value="Lysozyme-like_dom_sf"/>
</dbReference>
<feature type="domain" description="Transglycosylase SLT" evidence="2">
    <location>
        <begin position="35"/>
        <end position="331"/>
    </location>
</feature>
<sequence length="408" mass="44732">MLRLITVIFTLLIPAFSYAQSGSLDTQYRAFLENEMWSKAKAAGVSRGTFDRALAGKKLNQKIPGLVTPGSSGTPQKIRQAEFSQPSNYFNERNLGSIVATGRGLLNQNATTIKAIERKYGVPGRILIAIWGRESGFGRVTIPHDAFEVLGTKAFMSTRPELFQGELIAGLQMVERGLATPSQMKSSWAGALGQPQFLPSSYLKYAVDIDGNGKADIWNSTADTLGSIGAYLNKFGWQAGRDWGFEVTLPSAISCAQEGPDNRKTFAEWTRLGVKRVNGKPFPSAEMNKLGSILMPAGRFGPAFIVTPNFYVIKEYNESDLYALFVGHAGDRIQYGSAAFNAGWRKTDAMLRSDIASMQRNLERMGMDVGGADGLPGFKTRRSIGDWESAHQRQPTCFPSNDLIRSIK</sequence>
<dbReference type="CDD" id="cd13399">
    <property type="entry name" value="Slt35-like"/>
    <property type="match status" value="1"/>
</dbReference>
<evidence type="ECO:0000256" key="1">
    <source>
        <dbReference type="SAM" id="SignalP"/>
    </source>
</evidence>
<accession>A0ABU9T9T4</accession>
<dbReference type="NCBIfam" id="TIGR02283">
    <property type="entry name" value="MltB_2"/>
    <property type="match status" value="1"/>
</dbReference>
<dbReference type="Gene3D" id="1.10.8.350">
    <property type="entry name" value="Bacterial muramidase"/>
    <property type="match status" value="1"/>
</dbReference>
<name>A0ABU9T9T4_9HYPH</name>
<keyword evidence="1" id="KW-0732">Signal</keyword>
<dbReference type="InterPro" id="IPR011970">
    <property type="entry name" value="MltB_2"/>
</dbReference>
<dbReference type="Proteomes" id="UP001477870">
    <property type="component" value="Unassembled WGS sequence"/>
</dbReference>